<dbReference type="EMBL" id="CAUOFW020006168">
    <property type="protein sequence ID" value="CAK9173106.1"/>
    <property type="molecule type" value="Genomic_DNA"/>
</dbReference>
<gene>
    <name evidence="3" type="ORF">ILEXP_LOCUS42848</name>
</gene>
<sequence>MENGGGVNQNNKISADDVISKLKDDGDFDRLRLKIIRKLKENEEIRNSIVSMVKQSAALNRPGSETMKPRQLSDAIHEEVRDKVMSQISDGVWDIIRSADGMKSEITETVHSVYSKLLNPKINEDGGSSSHNDMMPVQKGLHTNQFVTASTSGIDGTLSDSEPKEPPGFSEGDRFQNNNQHEEQPKAEMWLPIQDGMPAEEQKEEHCPSQDVLEPDGIDLGAPPGFSAVMELKKPCDGSDEDPDVPPGFG</sequence>
<comment type="caution">
    <text evidence="3">The sequence shown here is derived from an EMBL/GenBank/DDBJ whole genome shotgun (WGS) entry which is preliminary data.</text>
</comment>
<dbReference type="PANTHER" id="PTHR34356:SF3">
    <property type="entry name" value="EXPRESSED PROTEIN"/>
    <property type="match status" value="1"/>
</dbReference>
<reference evidence="3 4" key="1">
    <citation type="submission" date="2024-02" db="EMBL/GenBank/DDBJ databases">
        <authorList>
            <person name="Vignale AGUSTIN F."/>
            <person name="Sosa J E."/>
            <person name="Modenutti C."/>
        </authorList>
    </citation>
    <scope>NUCLEOTIDE SEQUENCE [LARGE SCALE GENOMIC DNA]</scope>
</reference>
<evidence type="ECO:0000313" key="3">
    <source>
        <dbReference type="EMBL" id="CAK9173106.1"/>
    </source>
</evidence>
<protein>
    <recommendedName>
        <fullName evidence="2">BOD1/SHG1 domain-containing protein</fullName>
    </recommendedName>
</protein>
<keyword evidence="4" id="KW-1185">Reference proteome</keyword>
<feature type="compositionally biased region" description="Polar residues" evidence="1">
    <location>
        <begin position="151"/>
        <end position="160"/>
    </location>
</feature>
<dbReference type="InterPro" id="IPR055264">
    <property type="entry name" value="BOD1/SHG1_dom"/>
</dbReference>
<name>A0ABC8TUK8_9AQUA</name>
<dbReference type="Pfam" id="PF05205">
    <property type="entry name" value="COMPASS-Shg1"/>
    <property type="match status" value="1"/>
</dbReference>
<feature type="region of interest" description="Disordered" evidence="1">
    <location>
        <begin position="151"/>
        <end position="225"/>
    </location>
</feature>
<feature type="domain" description="BOD1/SHG1" evidence="2">
    <location>
        <begin position="19"/>
        <end position="109"/>
    </location>
</feature>
<accession>A0ABC8TUK8</accession>
<dbReference type="Proteomes" id="UP001642360">
    <property type="component" value="Unassembled WGS sequence"/>
</dbReference>
<organism evidence="3 4">
    <name type="scientific">Ilex paraguariensis</name>
    <name type="common">yerba mate</name>
    <dbReference type="NCBI Taxonomy" id="185542"/>
    <lineage>
        <taxon>Eukaryota</taxon>
        <taxon>Viridiplantae</taxon>
        <taxon>Streptophyta</taxon>
        <taxon>Embryophyta</taxon>
        <taxon>Tracheophyta</taxon>
        <taxon>Spermatophyta</taxon>
        <taxon>Magnoliopsida</taxon>
        <taxon>eudicotyledons</taxon>
        <taxon>Gunneridae</taxon>
        <taxon>Pentapetalae</taxon>
        <taxon>asterids</taxon>
        <taxon>campanulids</taxon>
        <taxon>Aquifoliales</taxon>
        <taxon>Aquifoliaceae</taxon>
        <taxon>Ilex</taxon>
    </lineage>
</organism>
<evidence type="ECO:0000259" key="2">
    <source>
        <dbReference type="Pfam" id="PF05205"/>
    </source>
</evidence>
<evidence type="ECO:0000256" key="1">
    <source>
        <dbReference type="SAM" id="MobiDB-lite"/>
    </source>
</evidence>
<dbReference type="AlphaFoldDB" id="A0ABC8TUK8"/>
<proteinExistence type="predicted"/>
<evidence type="ECO:0000313" key="4">
    <source>
        <dbReference type="Proteomes" id="UP001642360"/>
    </source>
</evidence>
<dbReference type="PANTHER" id="PTHR34356">
    <property type="entry name" value="ANTIGENIC HEAT-STABLE PROTEIN"/>
    <property type="match status" value="1"/>
</dbReference>